<dbReference type="Gene3D" id="3.40.50.720">
    <property type="entry name" value="NAD(P)-binding Rossmann-like Domain"/>
    <property type="match status" value="1"/>
</dbReference>
<comment type="caution">
    <text evidence="9">The sequence shown here is derived from an EMBL/GenBank/DDBJ whole genome shotgun (WGS) entry which is preliminary data.</text>
</comment>
<evidence type="ECO:0000256" key="4">
    <source>
        <dbReference type="ARBA" id="ARBA00022857"/>
    </source>
</evidence>
<evidence type="ECO:0000256" key="7">
    <source>
        <dbReference type="RuleBase" id="RU365001"/>
    </source>
</evidence>
<keyword evidence="10" id="KW-1185">Reference proteome</keyword>
<dbReference type="GO" id="GO:0016630">
    <property type="term" value="F:protochlorophyllide reductase activity"/>
    <property type="evidence" value="ECO:0007669"/>
    <property type="project" value="UniProtKB-EC"/>
</dbReference>
<comment type="similarity">
    <text evidence="2 7">Belongs to the short-chain dehydrogenases/reductases (SDR) family. POR subfamily.</text>
</comment>
<dbReference type="AlphaFoldDB" id="A0AAV1R2P4"/>
<dbReference type="PANTHER" id="PTHR44419:SF19">
    <property type="entry name" value="PROTOCHLOROPHYLLIDE REDUCTASE A, CHLOROPLASTIC"/>
    <property type="match status" value="1"/>
</dbReference>
<dbReference type="NCBIfam" id="TIGR01289">
    <property type="entry name" value="LPOR"/>
    <property type="match status" value="1"/>
</dbReference>
<comment type="function">
    <text evidence="7">Phototransformation of protochlorophyllide (Pchlide) to chlorophyllide (Chlide).</text>
</comment>
<dbReference type="CDD" id="cd09810">
    <property type="entry name" value="LPOR_like_SDR_c_like"/>
    <property type="match status" value="1"/>
</dbReference>
<proteinExistence type="inferred from homology"/>
<evidence type="ECO:0000256" key="2">
    <source>
        <dbReference type="ARBA" id="ARBA00005821"/>
    </source>
</evidence>
<keyword evidence="7" id="KW-0809">Transit peptide</keyword>
<dbReference type="PRINTS" id="PR00081">
    <property type="entry name" value="GDHRDH"/>
</dbReference>
<organism evidence="9 10">
    <name type="scientific">Dovyalis caffra</name>
    <dbReference type="NCBI Taxonomy" id="77055"/>
    <lineage>
        <taxon>Eukaryota</taxon>
        <taxon>Viridiplantae</taxon>
        <taxon>Streptophyta</taxon>
        <taxon>Embryophyta</taxon>
        <taxon>Tracheophyta</taxon>
        <taxon>Spermatophyta</taxon>
        <taxon>Magnoliopsida</taxon>
        <taxon>eudicotyledons</taxon>
        <taxon>Gunneridae</taxon>
        <taxon>Pentapetalae</taxon>
        <taxon>rosids</taxon>
        <taxon>fabids</taxon>
        <taxon>Malpighiales</taxon>
        <taxon>Salicaceae</taxon>
        <taxon>Flacourtieae</taxon>
        <taxon>Dovyalis</taxon>
    </lineage>
</organism>
<dbReference type="GO" id="GO:0009507">
    <property type="term" value="C:chloroplast"/>
    <property type="evidence" value="ECO:0007669"/>
    <property type="project" value="UniProtKB-SubCell"/>
</dbReference>
<comment type="catalytic activity">
    <reaction evidence="7">
        <text>chlorophyllide a + NADP(+) = protochlorophyllide a + NADPH + H(+)</text>
        <dbReference type="Rhea" id="RHEA:11132"/>
        <dbReference type="ChEBI" id="CHEBI:15378"/>
        <dbReference type="ChEBI" id="CHEBI:57783"/>
        <dbReference type="ChEBI" id="CHEBI:58349"/>
        <dbReference type="ChEBI" id="CHEBI:83348"/>
        <dbReference type="ChEBI" id="CHEBI:83350"/>
        <dbReference type="EC" id="1.3.1.33"/>
    </reaction>
</comment>
<dbReference type="InterPro" id="IPR005979">
    <property type="entry name" value="Prochl_reduct"/>
</dbReference>
<keyword evidence="5 7" id="KW-0560">Oxidoreductase</keyword>
<protein>
    <recommendedName>
        <fullName evidence="7">NADPH-protochlorophyllide oxidoreductase</fullName>
        <ecNumber evidence="7">1.3.1.33</ecNumber>
    </recommendedName>
</protein>
<dbReference type="GO" id="GO:0015995">
    <property type="term" value="P:chlorophyll biosynthetic process"/>
    <property type="evidence" value="ECO:0007669"/>
    <property type="project" value="UniProtKB-KW"/>
</dbReference>
<feature type="region of interest" description="Disordered" evidence="8">
    <location>
        <begin position="1"/>
        <end position="27"/>
    </location>
</feature>
<reference evidence="9 10" key="1">
    <citation type="submission" date="2024-01" db="EMBL/GenBank/DDBJ databases">
        <authorList>
            <person name="Waweru B."/>
        </authorList>
    </citation>
    <scope>NUCLEOTIDE SEQUENCE [LARGE SCALE GENOMIC DNA]</scope>
</reference>
<evidence type="ECO:0000256" key="6">
    <source>
        <dbReference type="ARBA" id="ARBA00023171"/>
    </source>
</evidence>
<dbReference type="Proteomes" id="UP001314170">
    <property type="component" value="Unassembled WGS sequence"/>
</dbReference>
<evidence type="ECO:0000256" key="8">
    <source>
        <dbReference type="SAM" id="MobiDB-lite"/>
    </source>
</evidence>
<dbReference type="EC" id="1.3.1.33" evidence="7"/>
<gene>
    <name evidence="9" type="ORF">DCAF_LOCUS5304</name>
</gene>
<dbReference type="EMBL" id="CAWUPB010000857">
    <property type="protein sequence ID" value="CAK7327589.1"/>
    <property type="molecule type" value="Genomic_DNA"/>
</dbReference>
<name>A0AAV1R2P4_9ROSI</name>
<keyword evidence="6 7" id="KW-0149">Chlorophyll biosynthesis</keyword>
<evidence type="ECO:0000256" key="5">
    <source>
        <dbReference type="ARBA" id="ARBA00023002"/>
    </source>
</evidence>
<dbReference type="InterPro" id="IPR036291">
    <property type="entry name" value="NAD(P)-bd_dom_sf"/>
</dbReference>
<comment type="pathway">
    <text evidence="1 7">Porphyrin-containing compound metabolism; chlorophyll biosynthesis.</text>
</comment>
<keyword evidence="4 7" id="KW-0521">NADP</keyword>
<dbReference type="Pfam" id="PF00106">
    <property type="entry name" value="adh_short"/>
    <property type="match status" value="1"/>
</dbReference>
<dbReference type="GO" id="GO:0015979">
    <property type="term" value="P:photosynthesis"/>
    <property type="evidence" value="ECO:0007669"/>
    <property type="project" value="UniProtKB-KW"/>
</dbReference>
<comment type="subcellular location">
    <subcellularLocation>
        <location evidence="7">Plastid</location>
        <location evidence="7">Chloroplast</location>
    </subcellularLocation>
</comment>
<keyword evidence="3 7" id="KW-0602">Photosynthesis</keyword>
<evidence type="ECO:0000313" key="10">
    <source>
        <dbReference type="Proteomes" id="UP001314170"/>
    </source>
</evidence>
<evidence type="ECO:0000256" key="3">
    <source>
        <dbReference type="ARBA" id="ARBA00022531"/>
    </source>
</evidence>
<accession>A0AAV1R2P4</accession>
<dbReference type="InterPro" id="IPR002347">
    <property type="entry name" value="SDR_fam"/>
</dbReference>
<dbReference type="PANTHER" id="PTHR44419">
    <property type="entry name" value="PROTOCHLOROPHYLLIDE REDUCTASE C, CHLOROPLASTIC"/>
    <property type="match status" value="1"/>
</dbReference>
<keyword evidence="7" id="KW-0150">Chloroplast</keyword>
<keyword evidence="7" id="KW-0934">Plastid</keyword>
<evidence type="ECO:0000313" key="9">
    <source>
        <dbReference type="EMBL" id="CAK7327589.1"/>
    </source>
</evidence>
<sequence length="436" mass="47008">MERLANLGSIGKKRPNPESKNTPPPSPRYTEFALQVGMALQAASLVSSACAVPREGKSSASLKESSFFGFSLSDHVKADFSSSALKCKREFNQRVGAVRAQTTATAAPAVNMASSEGKKTLRQGCCIVTGASSGLGLATAKALADTGKWHIIMACRDFLKAERAAKSAGIAKGNYTIMHLDLASLDSVRQFVDTFRRSGRPLDVLVCNAAVYLPTAKEPTFTAEGFELSVGTNHLGHFLLSRLLLEDMKKSDYPSKRLIIVGSITGNTNTLAGNVPPKANLGDLRGLAGGLNGLNSSSMIDGGEFDGAKAYKDSKVCNMLTMQEFHRRFHEETGIAFASLYPGCIATTGLFREHIPLFRLLFPPFQKYITKGFVSEEESGKRLAQVASDPSLTKSGVYWSWNKDSASFENQLSQEASDAEKARKVWEVSEKLVGLA</sequence>
<evidence type="ECO:0000256" key="1">
    <source>
        <dbReference type="ARBA" id="ARBA00005173"/>
    </source>
</evidence>
<dbReference type="SUPFAM" id="SSF51735">
    <property type="entry name" value="NAD(P)-binding Rossmann-fold domains"/>
    <property type="match status" value="1"/>
</dbReference>